<dbReference type="PANTHER" id="PTHR43248">
    <property type="entry name" value="2-SUCCINYL-6-HYDROXY-2,4-CYCLOHEXADIENE-1-CARBOXYLATE SYNTHASE"/>
    <property type="match status" value="1"/>
</dbReference>
<keyword evidence="5" id="KW-1185">Reference proteome</keyword>
<dbReference type="PANTHER" id="PTHR43248:SF2">
    <property type="entry name" value="PROLYL AMINOPEPTIDASE"/>
    <property type="match status" value="1"/>
</dbReference>
<name>A0A552WR78_9MICO</name>
<dbReference type="InterPro" id="IPR002410">
    <property type="entry name" value="Peptidase_S33"/>
</dbReference>
<dbReference type="Pfam" id="PF00561">
    <property type="entry name" value="Abhydrolase_1"/>
    <property type="match status" value="1"/>
</dbReference>
<dbReference type="InterPro" id="IPR051601">
    <property type="entry name" value="Serine_prot/Carboxylest_S33"/>
</dbReference>
<dbReference type="SUPFAM" id="SSF53474">
    <property type="entry name" value="alpha/beta-Hydrolases"/>
    <property type="match status" value="1"/>
</dbReference>
<dbReference type="PRINTS" id="PR00793">
    <property type="entry name" value="PROAMNOPTASE"/>
</dbReference>
<sequence>MARMDTTRYRLDGHDVLAHRLTVPLDHAAPGGETIEIFAREIVRDGGAEKPHLVWFQGGPGGRGDRPARISGWIDRALRDYRVVLLDQRGTGLSTPADALTITARGDAAAQAAYLSHFRADAIVADAEALRRHLTGDRPWSALGQSYGGFVITTYLSTAPDGLREAFITGGLPGLTTPAEQVYRLTYAKTARRNAQYFARYPDDQATLREVTRHLGDTEELLPTGERLSARRLRQVGTRLGAGLGFDALHYLFEDPFVTVAGARRLSRGFLADACALLSYAGRELYAVLHETIYAQGAATHWAAHRVRGEFSTMAEDADPAWHATPYHLTGEHIYPWQLREDPALAPLAAAADLLATKEDFPALYDPRVLAENTVPVAAAVYTDDMFVPVELSQETARAVQNLRPWITNEYHHDGIRVDGEHILDRLITLARS</sequence>
<evidence type="ECO:0000313" key="4">
    <source>
        <dbReference type="EMBL" id="TRW45245.1"/>
    </source>
</evidence>
<dbReference type="GO" id="GO:0004177">
    <property type="term" value="F:aminopeptidase activity"/>
    <property type="evidence" value="ECO:0007669"/>
    <property type="project" value="UniProtKB-EC"/>
</dbReference>
<dbReference type="InterPro" id="IPR029058">
    <property type="entry name" value="AB_hydrolase_fold"/>
</dbReference>
<comment type="similarity">
    <text evidence="1">Belongs to the peptidase S33 family.</text>
</comment>
<organism evidence="4 5">
    <name type="scientific">Georgenia yuyongxinii</name>
    <dbReference type="NCBI Taxonomy" id="2589797"/>
    <lineage>
        <taxon>Bacteria</taxon>
        <taxon>Bacillati</taxon>
        <taxon>Actinomycetota</taxon>
        <taxon>Actinomycetes</taxon>
        <taxon>Micrococcales</taxon>
        <taxon>Bogoriellaceae</taxon>
        <taxon>Georgenia</taxon>
    </lineage>
</organism>
<evidence type="ECO:0000256" key="2">
    <source>
        <dbReference type="ARBA" id="ARBA00022801"/>
    </source>
</evidence>
<dbReference type="Proteomes" id="UP000318693">
    <property type="component" value="Unassembled WGS sequence"/>
</dbReference>
<accession>A0A552WR78</accession>
<dbReference type="GO" id="GO:0006508">
    <property type="term" value="P:proteolysis"/>
    <property type="evidence" value="ECO:0007669"/>
    <property type="project" value="InterPro"/>
</dbReference>
<dbReference type="AlphaFoldDB" id="A0A552WR78"/>
<dbReference type="Gene3D" id="3.40.50.1820">
    <property type="entry name" value="alpha/beta hydrolase"/>
    <property type="match status" value="1"/>
</dbReference>
<evidence type="ECO:0000256" key="1">
    <source>
        <dbReference type="ARBA" id="ARBA00010088"/>
    </source>
</evidence>
<comment type="caution">
    <text evidence="4">The sequence shown here is derived from an EMBL/GenBank/DDBJ whole genome shotgun (WGS) entry which is preliminary data.</text>
</comment>
<dbReference type="EMBL" id="VJXR01000026">
    <property type="protein sequence ID" value="TRW45245.1"/>
    <property type="molecule type" value="Genomic_DNA"/>
</dbReference>
<dbReference type="InterPro" id="IPR000073">
    <property type="entry name" value="AB_hydrolase_1"/>
</dbReference>
<reference evidence="4 5" key="1">
    <citation type="submission" date="2019-07" db="EMBL/GenBank/DDBJ databases">
        <title>Georgenia wutianyii sp. nov. and Georgenia *** sp. nov. isolated from plateau pika (Ochotona curzoniae) in the Qinghai-Tibet plateau of China.</title>
        <authorList>
            <person name="Tian Z."/>
        </authorList>
    </citation>
    <scope>NUCLEOTIDE SEQUENCE [LARGE SCALE GENOMIC DNA]</scope>
    <source>
        <strain evidence="4 5">Z446</strain>
    </source>
</reference>
<protein>
    <submittedName>
        <fullName evidence="4">Alpha/beta hydrolase</fullName>
    </submittedName>
</protein>
<evidence type="ECO:0000313" key="5">
    <source>
        <dbReference type="Proteomes" id="UP000318693"/>
    </source>
</evidence>
<gene>
    <name evidence="4" type="ORF">FJ693_10185</name>
</gene>
<feature type="domain" description="AB hydrolase-1" evidence="3">
    <location>
        <begin position="51"/>
        <end position="238"/>
    </location>
</feature>
<keyword evidence="2 4" id="KW-0378">Hydrolase</keyword>
<proteinExistence type="inferred from homology"/>
<evidence type="ECO:0000259" key="3">
    <source>
        <dbReference type="Pfam" id="PF00561"/>
    </source>
</evidence>